<evidence type="ECO:0000259" key="11">
    <source>
        <dbReference type="PROSITE" id="PS00497"/>
    </source>
</evidence>
<evidence type="ECO:0000256" key="2">
    <source>
        <dbReference type="ARBA" id="ARBA00009928"/>
    </source>
</evidence>
<dbReference type="Gene3D" id="2.60.310.20">
    <property type="match status" value="1"/>
</dbReference>
<organism evidence="13 14">
    <name type="scientific">Orbilia javanica</name>
    <dbReference type="NCBI Taxonomy" id="47235"/>
    <lineage>
        <taxon>Eukaryota</taxon>
        <taxon>Fungi</taxon>
        <taxon>Dikarya</taxon>
        <taxon>Ascomycota</taxon>
        <taxon>Pezizomycotina</taxon>
        <taxon>Orbiliomycetes</taxon>
        <taxon>Orbiliales</taxon>
        <taxon>Orbiliaceae</taxon>
        <taxon>Orbilia</taxon>
    </lineage>
</organism>
<accession>A0AAN8MJL4</accession>
<evidence type="ECO:0000259" key="12">
    <source>
        <dbReference type="PROSITE" id="PS00498"/>
    </source>
</evidence>
<reference evidence="13 14" key="1">
    <citation type="submission" date="2019-10" db="EMBL/GenBank/DDBJ databases">
        <authorList>
            <person name="Palmer J.M."/>
        </authorList>
    </citation>
    <scope>NUCLEOTIDE SEQUENCE [LARGE SCALE GENOMIC DNA]</scope>
    <source>
        <strain evidence="13 14">TWF718</strain>
    </source>
</reference>
<keyword evidence="7" id="KW-0503">Monooxygenase</keyword>
<evidence type="ECO:0000313" key="14">
    <source>
        <dbReference type="Proteomes" id="UP001313282"/>
    </source>
</evidence>
<keyword evidence="4" id="KW-0479">Metal-binding</keyword>
<evidence type="ECO:0000256" key="5">
    <source>
        <dbReference type="ARBA" id="ARBA00023002"/>
    </source>
</evidence>
<dbReference type="SUPFAM" id="SSF48056">
    <property type="entry name" value="Di-copper centre-containing domain"/>
    <property type="match status" value="1"/>
</dbReference>
<dbReference type="InterPro" id="IPR050316">
    <property type="entry name" value="Tyrosinase/Hemocyanin"/>
</dbReference>
<evidence type="ECO:0000256" key="8">
    <source>
        <dbReference type="ARBA" id="ARBA00023101"/>
    </source>
</evidence>
<dbReference type="GO" id="GO:0042438">
    <property type="term" value="P:melanin biosynthetic process"/>
    <property type="evidence" value="ECO:0007669"/>
    <property type="project" value="UniProtKB-KW"/>
</dbReference>
<keyword evidence="6" id="KW-0186">Copper</keyword>
<comment type="catalytic activity">
    <reaction evidence="10">
        <text>L-tyrosine + O2 = L-dopaquinone + H2O</text>
        <dbReference type="Rhea" id="RHEA:18117"/>
        <dbReference type="ChEBI" id="CHEBI:15377"/>
        <dbReference type="ChEBI" id="CHEBI:15379"/>
        <dbReference type="ChEBI" id="CHEBI:57924"/>
        <dbReference type="ChEBI" id="CHEBI:58315"/>
        <dbReference type="EC" id="1.14.18.1"/>
    </reaction>
</comment>
<comment type="similarity">
    <text evidence="2">Belongs to the tyrosinase family.</text>
</comment>
<name>A0AAN8MJL4_9PEZI</name>
<dbReference type="Pfam" id="PF18132">
    <property type="entry name" value="Tyrosinase_C"/>
    <property type="match status" value="1"/>
</dbReference>
<comment type="catalytic activity">
    <reaction evidence="9">
        <text>2 L-dopa + O2 = 2 L-dopaquinone + 2 H2O</text>
        <dbReference type="Rhea" id="RHEA:34287"/>
        <dbReference type="ChEBI" id="CHEBI:15377"/>
        <dbReference type="ChEBI" id="CHEBI:15379"/>
        <dbReference type="ChEBI" id="CHEBI:57504"/>
        <dbReference type="ChEBI" id="CHEBI:57924"/>
        <dbReference type="EC" id="1.14.18.1"/>
    </reaction>
</comment>
<evidence type="ECO:0000313" key="13">
    <source>
        <dbReference type="EMBL" id="KAK6337080.1"/>
    </source>
</evidence>
<dbReference type="InterPro" id="IPR041640">
    <property type="entry name" value="Tyrosinase_C"/>
</dbReference>
<feature type="domain" description="Tyrosinase copper-binding" evidence="12">
    <location>
        <begin position="347"/>
        <end position="358"/>
    </location>
</feature>
<keyword evidence="5" id="KW-0560">Oxidoreductase</keyword>
<gene>
    <name evidence="13" type="ORF">TWF718_009866</name>
</gene>
<evidence type="ECO:0000256" key="1">
    <source>
        <dbReference type="ARBA" id="ARBA00001973"/>
    </source>
</evidence>
<protein>
    <recommendedName>
        <fullName evidence="3">tyrosinase</fullName>
        <ecNumber evidence="3">1.14.18.1</ecNumber>
    </recommendedName>
</protein>
<dbReference type="PANTHER" id="PTHR11474:SF76">
    <property type="entry name" value="SHKT DOMAIN-CONTAINING PROTEIN"/>
    <property type="match status" value="1"/>
</dbReference>
<dbReference type="PANTHER" id="PTHR11474">
    <property type="entry name" value="TYROSINASE FAMILY MEMBER"/>
    <property type="match status" value="1"/>
</dbReference>
<evidence type="ECO:0000256" key="9">
    <source>
        <dbReference type="ARBA" id="ARBA00048233"/>
    </source>
</evidence>
<dbReference type="Pfam" id="PF00264">
    <property type="entry name" value="Tyrosinase"/>
    <property type="match status" value="1"/>
</dbReference>
<dbReference type="Gene3D" id="1.10.1280.10">
    <property type="entry name" value="Di-copper center containing domain from catechol oxidase"/>
    <property type="match status" value="1"/>
</dbReference>
<keyword evidence="14" id="KW-1185">Reference proteome</keyword>
<dbReference type="InterPro" id="IPR002227">
    <property type="entry name" value="Tyrosinase_Cu-bd"/>
</dbReference>
<comment type="cofactor">
    <cofactor evidence="1">
        <name>Cu(2+)</name>
        <dbReference type="ChEBI" id="CHEBI:29036"/>
    </cofactor>
</comment>
<dbReference type="PROSITE" id="PS00498">
    <property type="entry name" value="TYROSINASE_2"/>
    <property type="match status" value="1"/>
</dbReference>
<evidence type="ECO:0000256" key="6">
    <source>
        <dbReference type="ARBA" id="ARBA00023008"/>
    </source>
</evidence>
<dbReference type="PROSITE" id="PS00497">
    <property type="entry name" value="TYROSINASE_1"/>
    <property type="match status" value="1"/>
</dbReference>
<proteinExistence type="inferred from homology"/>
<dbReference type="AlphaFoldDB" id="A0AAN8MJL4"/>
<evidence type="ECO:0000256" key="10">
    <source>
        <dbReference type="ARBA" id="ARBA00048881"/>
    </source>
</evidence>
<dbReference type="EC" id="1.14.18.1" evidence="3"/>
<dbReference type="EMBL" id="JAVHNR010000007">
    <property type="protein sequence ID" value="KAK6337080.1"/>
    <property type="molecule type" value="Genomic_DNA"/>
</dbReference>
<dbReference type="GO" id="GO:0004503">
    <property type="term" value="F:tyrosinase activity"/>
    <property type="evidence" value="ECO:0007669"/>
    <property type="project" value="UniProtKB-EC"/>
</dbReference>
<feature type="domain" description="Tyrosinase copper-binding" evidence="11">
    <location>
        <begin position="104"/>
        <end position="121"/>
    </location>
</feature>
<dbReference type="InterPro" id="IPR008922">
    <property type="entry name" value="Di-copper_centre_dom_sf"/>
</dbReference>
<dbReference type="PRINTS" id="PR00092">
    <property type="entry name" value="TYROSINASE"/>
</dbReference>
<dbReference type="GO" id="GO:0046872">
    <property type="term" value="F:metal ion binding"/>
    <property type="evidence" value="ECO:0007669"/>
    <property type="project" value="UniProtKB-KW"/>
</dbReference>
<keyword evidence="8" id="KW-0470">Melanin biosynthesis</keyword>
<evidence type="ECO:0000256" key="7">
    <source>
        <dbReference type="ARBA" id="ARBA00023033"/>
    </source>
</evidence>
<evidence type="ECO:0000256" key="3">
    <source>
        <dbReference type="ARBA" id="ARBA00011906"/>
    </source>
</evidence>
<sequence>MASSGDHYVLKGITEFLEPGESIPQRRDVDEWFNSDDVSDKLQVFVFLMGLREFQAMPPVHPDGTPNKLSFFQIAGIHGYPSIPWDENTENQTPGGGTGGYCTHNSILFPTWHRPYMLLFERLIFEHMLKWIENSDLDVEMQGRLKDVVKTWRLPYWDESKEHAGGTYKFPDIATMPFIPVPFEHLLQGPGYLGQVPNPMFKFSLPDGEKFNQYGVDYVDGDANYGICQATSRWPNSLTGEEWINGANNYTNITDAMAEHHWYEWKNAPKFFTLTLANAVSRLLSHQEGAPTAVYECFASTRQYRDPSNPTVRPPLNWFSLEGIHNNLHNWSGGDGHMADVPVAAFDPLFLLHHCNIDRLFALWQNIWGPGEQHWLKSSYPDSSWNDPEGNWSTKPGSVVTSQTPLAPFRFGSGDNDYYTSDDVKDWSKLGYTYSGLPRPWHPEGVDAPAVHEGLASKSFLQFRRDVVQAINQSRGIARNEFLDWAKEHNGLKDDEPSRTFNDYVANVTYNKYALDGKSYIIHFILGDASKSESGKILIGERAEIVDTVYNFAGFDPAACDNCRKQREQGALSASQVSLNRALLKLLKDESVDLNTLDEEAVTKFLNDELKWFVTDKAGQIIDIETLVPQFEVQIAVGEVKYFRDPTKITTHGNYRVVPEATATFPGGLRP</sequence>
<dbReference type="Proteomes" id="UP001313282">
    <property type="component" value="Unassembled WGS sequence"/>
</dbReference>
<comment type="caution">
    <text evidence="13">The sequence shown here is derived from an EMBL/GenBank/DDBJ whole genome shotgun (WGS) entry which is preliminary data.</text>
</comment>
<evidence type="ECO:0000256" key="4">
    <source>
        <dbReference type="ARBA" id="ARBA00022723"/>
    </source>
</evidence>